<organism evidence="3 4">
    <name type="scientific">Pseudovirgaria hyperparasitica</name>
    <dbReference type="NCBI Taxonomy" id="470096"/>
    <lineage>
        <taxon>Eukaryota</taxon>
        <taxon>Fungi</taxon>
        <taxon>Dikarya</taxon>
        <taxon>Ascomycota</taxon>
        <taxon>Pezizomycotina</taxon>
        <taxon>Dothideomycetes</taxon>
        <taxon>Dothideomycetes incertae sedis</taxon>
        <taxon>Acrospermales</taxon>
        <taxon>Acrospermaceae</taxon>
        <taxon>Pseudovirgaria</taxon>
    </lineage>
</organism>
<dbReference type="EMBL" id="ML996567">
    <property type="protein sequence ID" value="KAF2761309.1"/>
    <property type="molecule type" value="Genomic_DNA"/>
</dbReference>
<dbReference type="RefSeq" id="XP_033603760.1">
    <property type="nucleotide sequence ID" value="XM_033749288.1"/>
</dbReference>
<dbReference type="Proteomes" id="UP000799437">
    <property type="component" value="Unassembled WGS sequence"/>
</dbReference>
<gene>
    <name evidence="3" type="ORF">EJ05DRAFT_536107</name>
</gene>
<sequence>MVLEYFSLKKADQKTKPPVQVKERETPRSPVLTEEEERFWREVTEESTPPPLPDRPQKSKDAQIALMDGAEQVALPTSPPAEEEKKKNRFSAFYETTLARGNSVLSKRKEKGDSKEKEKDDKKEAKSKDKKGKQKETQAVPAVVEPAADVEKENSDLNAVLDQLNLAAVNNRVFSFSKESQELLDKFKIILKDIVNGVPTAYDDLEKLLRGSEEQLNKLYEGLPPWIQSLVRSLPAKMTAALGPEVLAAAAEKPSLSASATGASKSKKKRQIPSLKSLVTAQGAVATMLRSILNFLKLRFPMFMTGTNMLLSLAVFILLFVFWYCHKRGRETRLETEQRESKERAESAANSSDSDADDSIVLTPTNYYEESLKKQAEEQRAASNATSSEPPLTIHDDRVDQRPVSPRVENLPSVLDLPEPKEVPLPSATPGEKKN</sequence>
<feature type="region of interest" description="Disordered" evidence="1">
    <location>
        <begin position="1"/>
        <end position="149"/>
    </location>
</feature>
<dbReference type="AlphaFoldDB" id="A0A6A6WGH2"/>
<reference evidence="3" key="1">
    <citation type="journal article" date="2020" name="Stud. Mycol.">
        <title>101 Dothideomycetes genomes: a test case for predicting lifestyles and emergence of pathogens.</title>
        <authorList>
            <person name="Haridas S."/>
            <person name="Albert R."/>
            <person name="Binder M."/>
            <person name="Bloem J."/>
            <person name="Labutti K."/>
            <person name="Salamov A."/>
            <person name="Andreopoulos B."/>
            <person name="Baker S."/>
            <person name="Barry K."/>
            <person name="Bills G."/>
            <person name="Bluhm B."/>
            <person name="Cannon C."/>
            <person name="Castanera R."/>
            <person name="Culley D."/>
            <person name="Daum C."/>
            <person name="Ezra D."/>
            <person name="Gonzalez J."/>
            <person name="Henrissat B."/>
            <person name="Kuo A."/>
            <person name="Liang C."/>
            <person name="Lipzen A."/>
            <person name="Lutzoni F."/>
            <person name="Magnuson J."/>
            <person name="Mondo S."/>
            <person name="Nolan M."/>
            <person name="Ohm R."/>
            <person name="Pangilinan J."/>
            <person name="Park H.-J."/>
            <person name="Ramirez L."/>
            <person name="Alfaro M."/>
            <person name="Sun H."/>
            <person name="Tritt A."/>
            <person name="Yoshinaga Y."/>
            <person name="Zwiers L.-H."/>
            <person name="Turgeon B."/>
            <person name="Goodwin S."/>
            <person name="Spatafora J."/>
            <person name="Crous P."/>
            <person name="Grigoriev I."/>
        </authorList>
    </citation>
    <scope>NUCLEOTIDE SEQUENCE</scope>
    <source>
        <strain evidence="3">CBS 121739</strain>
    </source>
</reference>
<accession>A0A6A6WGH2</accession>
<keyword evidence="4" id="KW-1185">Reference proteome</keyword>
<feature type="compositionally biased region" description="Basic and acidic residues" evidence="1">
    <location>
        <begin position="7"/>
        <end position="27"/>
    </location>
</feature>
<protein>
    <submittedName>
        <fullName evidence="3">Uncharacterized protein</fullName>
    </submittedName>
</protein>
<evidence type="ECO:0000313" key="4">
    <source>
        <dbReference type="Proteomes" id="UP000799437"/>
    </source>
</evidence>
<dbReference type="GeneID" id="54490342"/>
<keyword evidence="2" id="KW-0472">Membrane</keyword>
<feature type="compositionally biased region" description="Basic and acidic residues" evidence="1">
    <location>
        <begin position="110"/>
        <end position="127"/>
    </location>
</feature>
<feature type="transmembrane region" description="Helical" evidence="2">
    <location>
        <begin position="302"/>
        <end position="325"/>
    </location>
</feature>
<evidence type="ECO:0000256" key="1">
    <source>
        <dbReference type="SAM" id="MobiDB-lite"/>
    </source>
</evidence>
<dbReference type="OrthoDB" id="5398191at2759"/>
<feature type="compositionally biased region" description="Polar residues" evidence="1">
    <location>
        <begin position="381"/>
        <end position="390"/>
    </location>
</feature>
<keyword evidence="2" id="KW-1133">Transmembrane helix</keyword>
<feature type="compositionally biased region" description="Basic and acidic residues" evidence="1">
    <location>
        <begin position="333"/>
        <end position="346"/>
    </location>
</feature>
<feature type="region of interest" description="Disordered" evidence="1">
    <location>
        <begin position="333"/>
        <end position="360"/>
    </location>
</feature>
<evidence type="ECO:0000313" key="3">
    <source>
        <dbReference type="EMBL" id="KAF2761309.1"/>
    </source>
</evidence>
<proteinExistence type="predicted"/>
<name>A0A6A6WGH2_9PEZI</name>
<evidence type="ECO:0000256" key="2">
    <source>
        <dbReference type="SAM" id="Phobius"/>
    </source>
</evidence>
<feature type="region of interest" description="Disordered" evidence="1">
    <location>
        <begin position="372"/>
        <end position="435"/>
    </location>
</feature>
<keyword evidence="2" id="KW-0812">Transmembrane</keyword>